<dbReference type="AlphaFoldDB" id="A0ABD1RIB4"/>
<dbReference type="Proteomes" id="UP001604277">
    <property type="component" value="Unassembled WGS sequence"/>
</dbReference>
<protein>
    <submittedName>
        <fullName evidence="1">Uncharacterized protein</fullName>
    </submittedName>
</protein>
<dbReference type="EMBL" id="JBFOLJ010000012">
    <property type="protein sequence ID" value="KAL2488155.1"/>
    <property type="molecule type" value="Genomic_DNA"/>
</dbReference>
<organism evidence="1 2">
    <name type="scientific">Forsythia ovata</name>
    <dbReference type="NCBI Taxonomy" id="205694"/>
    <lineage>
        <taxon>Eukaryota</taxon>
        <taxon>Viridiplantae</taxon>
        <taxon>Streptophyta</taxon>
        <taxon>Embryophyta</taxon>
        <taxon>Tracheophyta</taxon>
        <taxon>Spermatophyta</taxon>
        <taxon>Magnoliopsida</taxon>
        <taxon>eudicotyledons</taxon>
        <taxon>Gunneridae</taxon>
        <taxon>Pentapetalae</taxon>
        <taxon>asterids</taxon>
        <taxon>lamiids</taxon>
        <taxon>Lamiales</taxon>
        <taxon>Oleaceae</taxon>
        <taxon>Forsythieae</taxon>
        <taxon>Forsythia</taxon>
    </lineage>
</organism>
<comment type="caution">
    <text evidence="1">The sequence shown here is derived from an EMBL/GenBank/DDBJ whole genome shotgun (WGS) entry which is preliminary data.</text>
</comment>
<evidence type="ECO:0000313" key="1">
    <source>
        <dbReference type="EMBL" id="KAL2488155.1"/>
    </source>
</evidence>
<evidence type="ECO:0000313" key="2">
    <source>
        <dbReference type="Proteomes" id="UP001604277"/>
    </source>
</evidence>
<name>A0ABD1RIB4_9LAMI</name>
<sequence>MEFPIDQIIGGGLMLQKVSTEGENVEHHCDDEQRIVGGYLRSDGQLPSILVQLDGECKNMERQNCDKGVVYRNSVLDNRSHGRLDQTTTTHGTLHSCRSLDHRTSTTVKRTFSRLENILTAEKLKNE</sequence>
<keyword evidence="2" id="KW-1185">Reference proteome</keyword>
<gene>
    <name evidence="1" type="ORF">Fot_41447</name>
</gene>
<proteinExistence type="predicted"/>
<accession>A0ABD1RIB4</accession>
<reference evidence="2" key="1">
    <citation type="submission" date="2024-07" db="EMBL/GenBank/DDBJ databases">
        <title>Two chromosome-level genome assemblies of Korean endemic species Abeliophyllum distichum and Forsythia ovata (Oleaceae).</title>
        <authorList>
            <person name="Jang H."/>
        </authorList>
    </citation>
    <scope>NUCLEOTIDE SEQUENCE [LARGE SCALE GENOMIC DNA]</scope>
</reference>